<dbReference type="AlphaFoldDB" id="A0A8X8W3H0"/>
<evidence type="ECO:0000313" key="2">
    <source>
        <dbReference type="Proteomes" id="UP000298416"/>
    </source>
</evidence>
<dbReference type="Proteomes" id="UP000298416">
    <property type="component" value="Unassembled WGS sequence"/>
</dbReference>
<proteinExistence type="predicted"/>
<reference evidence="1" key="1">
    <citation type="submission" date="2018-01" db="EMBL/GenBank/DDBJ databases">
        <authorList>
            <person name="Mao J.F."/>
        </authorList>
    </citation>
    <scope>NUCLEOTIDE SEQUENCE</scope>
    <source>
        <strain evidence="1">Huo1</strain>
        <tissue evidence="1">Leaf</tissue>
    </source>
</reference>
<organism evidence="1">
    <name type="scientific">Salvia splendens</name>
    <name type="common">Scarlet sage</name>
    <dbReference type="NCBI Taxonomy" id="180675"/>
    <lineage>
        <taxon>Eukaryota</taxon>
        <taxon>Viridiplantae</taxon>
        <taxon>Streptophyta</taxon>
        <taxon>Embryophyta</taxon>
        <taxon>Tracheophyta</taxon>
        <taxon>Spermatophyta</taxon>
        <taxon>Magnoliopsida</taxon>
        <taxon>eudicotyledons</taxon>
        <taxon>Gunneridae</taxon>
        <taxon>Pentapetalae</taxon>
        <taxon>asterids</taxon>
        <taxon>lamiids</taxon>
        <taxon>Lamiales</taxon>
        <taxon>Lamiaceae</taxon>
        <taxon>Nepetoideae</taxon>
        <taxon>Mentheae</taxon>
        <taxon>Salviinae</taxon>
        <taxon>Salvia</taxon>
        <taxon>Salvia subgen. Calosphace</taxon>
        <taxon>core Calosphace</taxon>
    </lineage>
</organism>
<evidence type="ECO:0000313" key="1">
    <source>
        <dbReference type="EMBL" id="KAG6387487.1"/>
    </source>
</evidence>
<accession>A0A8X8W3H0</accession>
<sequence>MVSDSIGLRPPFTFTLFFRLMVAGLPLPRICRLDVHKSVDGAELRGPLLGVPSTSRPDKARRLGYKAKQRVPTVVSNYQKEDSDEGYGRNCLRSCFLPGAKLPLCAFKKESSNVVVEKNSVAIDEKKELQPDFLDPRN</sequence>
<keyword evidence="2" id="KW-1185">Reference proteome</keyword>
<reference evidence="1" key="2">
    <citation type="submission" date="2020-08" db="EMBL/GenBank/DDBJ databases">
        <title>Plant Genome Project.</title>
        <authorList>
            <person name="Zhang R.-G."/>
        </authorList>
    </citation>
    <scope>NUCLEOTIDE SEQUENCE</scope>
    <source>
        <strain evidence="1">Huo1</strain>
        <tissue evidence="1">Leaf</tissue>
    </source>
</reference>
<comment type="caution">
    <text evidence="1">The sequence shown here is derived from an EMBL/GenBank/DDBJ whole genome shotgun (WGS) entry which is preliminary data.</text>
</comment>
<protein>
    <submittedName>
        <fullName evidence="1">Uncharacterized protein</fullName>
    </submittedName>
</protein>
<dbReference type="EMBL" id="PNBA02000021">
    <property type="protein sequence ID" value="KAG6387487.1"/>
    <property type="molecule type" value="Genomic_DNA"/>
</dbReference>
<gene>
    <name evidence="1" type="ORF">SASPL_152679</name>
</gene>
<name>A0A8X8W3H0_SALSN</name>